<evidence type="ECO:0000313" key="2">
    <source>
        <dbReference type="Proteomes" id="UP001497516"/>
    </source>
</evidence>
<evidence type="ECO:0008006" key="3">
    <source>
        <dbReference type="Google" id="ProtNLM"/>
    </source>
</evidence>
<keyword evidence="2" id="KW-1185">Reference proteome</keyword>
<reference evidence="1 2" key="1">
    <citation type="submission" date="2024-04" db="EMBL/GenBank/DDBJ databases">
        <authorList>
            <person name="Fracassetti M."/>
        </authorList>
    </citation>
    <scope>NUCLEOTIDE SEQUENCE [LARGE SCALE GENOMIC DNA]</scope>
</reference>
<proteinExistence type="predicted"/>
<sequence>MEHLLFVIYINDTTKACKNKENEMIDAAADDEINESVVLKKGEREEEDGERSIIDPSLSFSLPVRKKKQMKVLIPFVMTPAVV</sequence>
<dbReference type="Proteomes" id="UP001497516">
    <property type="component" value="Chromosome 3"/>
</dbReference>
<organism evidence="1 2">
    <name type="scientific">Linum trigynum</name>
    <dbReference type="NCBI Taxonomy" id="586398"/>
    <lineage>
        <taxon>Eukaryota</taxon>
        <taxon>Viridiplantae</taxon>
        <taxon>Streptophyta</taxon>
        <taxon>Embryophyta</taxon>
        <taxon>Tracheophyta</taxon>
        <taxon>Spermatophyta</taxon>
        <taxon>Magnoliopsida</taxon>
        <taxon>eudicotyledons</taxon>
        <taxon>Gunneridae</taxon>
        <taxon>Pentapetalae</taxon>
        <taxon>rosids</taxon>
        <taxon>fabids</taxon>
        <taxon>Malpighiales</taxon>
        <taxon>Linaceae</taxon>
        <taxon>Linum</taxon>
    </lineage>
</organism>
<protein>
    <recommendedName>
        <fullName evidence="3">Transmembrane protein</fullName>
    </recommendedName>
</protein>
<dbReference type="AlphaFoldDB" id="A0AAV2DKW9"/>
<gene>
    <name evidence="1" type="ORF">LTRI10_LOCUS16178</name>
</gene>
<name>A0AAV2DKW9_9ROSI</name>
<accession>A0AAV2DKW9</accession>
<evidence type="ECO:0000313" key="1">
    <source>
        <dbReference type="EMBL" id="CAL1374306.1"/>
    </source>
</evidence>
<dbReference type="EMBL" id="OZ034816">
    <property type="protein sequence ID" value="CAL1374306.1"/>
    <property type="molecule type" value="Genomic_DNA"/>
</dbReference>